<sequence length="74" mass="8166">MKGGDQMAELKRTKLVLRFNIGTEEKPKYKDVTFTRVAEEATDDAVKIVGTALAGLYENTIADVIRVNEVSLGH</sequence>
<protein>
    <recommendedName>
        <fullName evidence="1">DUF1659 domain-containing protein</fullName>
    </recommendedName>
</protein>
<gene>
    <name evidence="2" type="ORF">HMPREF3233_01939</name>
</gene>
<evidence type="ECO:0000259" key="1">
    <source>
        <dbReference type="Pfam" id="PF07872"/>
    </source>
</evidence>
<dbReference type="Proteomes" id="UP000070226">
    <property type="component" value="Unassembled WGS sequence"/>
</dbReference>
<name>A0A133RZU7_9FIRM</name>
<organism evidence="2">
    <name type="scientific">Veillonella atypica</name>
    <dbReference type="NCBI Taxonomy" id="39777"/>
    <lineage>
        <taxon>Bacteria</taxon>
        <taxon>Bacillati</taxon>
        <taxon>Bacillota</taxon>
        <taxon>Negativicutes</taxon>
        <taxon>Veillonellales</taxon>
        <taxon>Veillonellaceae</taxon>
        <taxon>Veillonella</taxon>
    </lineage>
</organism>
<comment type="caution">
    <text evidence="2">The sequence shown here is derived from an EMBL/GenBank/DDBJ whole genome shotgun (WGS) entry which is preliminary data.</text>
</comment>
<dbReference type="PATRIC" id="fig|39777.7.peg.1905"/>
<dbReference type="EMBL" id="LRQT01000121">
    <property type="protein sequence ID" value="KXA61293.1"/>
    <property type="molecule type" value="Genomic_DNA"/>
</dbReference>
<dbReference type="Pfam" id="PF07872">
    <property type="entry name" value="DUF1659"/>
    <property type="match status" value="1"/>
</dbReference>
<evidence type="ECO:0000313" key="3">
    <source>
        <dbReference type="Proteomes" id="UP000070226"/>
    </source>
</evidence>
<feature type="domain" description="DUF1659" evidence="1">
    <location>
        <begin position="7"/>
        <end position="72"/>
    </location>
</feature>
<evidence type="ECO:0000313" key="2">
    <source>
        <dbReference type="EMBL" id="KXA61293.1"/>
    </source>
</evidence>
<accession>A0A133RZU7</accession>
<dbReference type="InterPro" id="IPR012454">
    <property type="entry name" value="DUF1659"/>
</dbReference>
<proteinExistence type="predicted"/>
<dbReference type="AlphaFoldDB" id="A0A133RZU7"/>
<reference evidence="2 3" key="1">
    <citation type="submission" date="2016-01" db="EMBL/GenBank/DDBJ databases">
        <authorList>
            <person name="Oliw E.H."/>
        </authorList>
    </citation>
    <scope>NUCLEOTIDE SEQUENCE [LARGE SCALE GENOMIC DNA]</scope>
    <source>
        <strain evidence="2 3">CMW7756B</strain>
    </source>
</reference>